<keyword evidence="3 6" id="KW-0150">Chloroplast</keyword>
<keyword evidence="5" id="KW-0809">Transit peptide</keyword>
<evidence type="ECO:0000256" key="7">
    <source>
        <dbReference type="SAM" id="MobiDB-lite"/>
    </source>
</evidence>
<reference evidence="9 11" key="1">
    <citation type="journal article" date="2008" name="Science">
        <title>The Physcomitrella genome reveals evolutionary insights into the conquest of land by plants.</title>
        <authorList>
            <person name="Rensing S."/>
            <person name="Lang D."/>
            <person name="Zimmer A."/>
            <person name="Terry A."/>
            <person name="Salamov A."/>
            <person name="Shapiro H."/>
            <person name="Nishiyama T."/>
            <person name="Perroud P.-F."/>
            <person name="Lindquist E."/>
            <person name="Kamisugi Y."/>
            <person name="Tanahashi T."/>
            <person name="Sakakibara K."/>
            <person name="Fujita T."/>
            <person name="Oishi K."/>
            <person name="Shin-I T."/>
            <person name="Kuroki Y."/>
            <person name="Toyoda A."/>
            <person name="Suzuki Y."/>
            <person name="Hashimoto A."/>
            <person name="Yamaguchi K."/>
            <person name="Sugano A."/>
            <person name="Kohara Y."/>
            <person name="Fujiyama A."/>
            <person name="Anterola A."/>
            <person name="Aoki S."/>
            <person name="Ashton N."/>
            <person name="Barbazuk W.B."/>
            <person name="Barker E."/>
            <person name="Bennetzen J."/>
            <person name="Bezanilla M."/>
            <person name="Blankenship R."/>
            <person name="Cho S.H."/>
            <person name="Dutcher S."/>
            <person name="Estelle M."/>
            <person name="Fawcett J.A."/>
            <person name="Gundlach H."/>
            <person name="Hanada K."/>
            <person name="Heyl A."/>
            <person name="Hicks K.A."/>
            <person name="Hugh J."/>
            <person name="Lohr M."/>
            <person name="Mayer K."/>
            <person name="Melkozernov A."/>
            <person name="Murata T."/>
            <person name="Nelson D."/>
            <person name="Pils B."/>
            <person name="Prigge M."/>
            <person name="Reiss B."/>
            <person name="Renner T."/>
            <person name="Rombauts S."/>
            <person name="Rushton P."/>
            <person name="Sanderfoot A."/>
            <person name="Schween G."/>
            <person name="Shiu S.-H."/>
            <person name="Stueber K."/>
            <person name="Theodoulou F.L."/>
            <person name="Tu H."/>
            <person name="Van de Peer Y."/>
            <person name="Verrier P.J."/>
            <person name="Waters E."/>
            <person name="Wood A."/>
            <person name="Yang L."/>
            <person name="Cove D."/>
            <person name="Cuming A."/>
            <person name="Hasebe M."/>
            <person name="Lucas S."/>
            <person name="Mishler D.B."/>
            <person name="Reski R."/>
            <person name="Grigoriev I."/>
            <person name="Quatrano R.S."/>
            <person name="Boore J.L."/>
        </authorList>
    </citation>
    <scope>NUCLEOTIDE SEQUENCE [LARGE SCALE GENOMIC DNA]</scope>
    <source>
        <strain evidence="10 11">cv. Gransden 2004</strain>
    </source>
</reference>
<comment type="similarity">
    <text evidence="2 6">Belongs to the acyl-ACP thioesterase family.</text>
</comment>
<dbReference type="AlphaFoldDB" id="A0A2K1K6C9"/>
<keyword evidence="6" id="KW-0275">Fatty acid biosynthesis</keyword>
<comment type="function">
    <text evidence="6">Plays an essential role in chain termination during de novo fatty acid synthesis.</text>
</comment>
<dbReference type="Gramene" id="Pp3c8_6540V3.1">
    <property type="protein sequence ID" value="Pp3c8_6540V3.1"/>
    <property type="gene ID" value="Pp3c8_6540"/>
</dbReference>
<keyword evidence="6" id="KW-0443">Lipid metabolism</keyword>
<keyword evidence="11" id="KW-1185">Reference proteome</keyword>
<gene>
    <name evidence="9" type="ORF">PHYPA_011231</name>
</gene>
<evidence type="ECO:0000256" key="6">
    <source>
        <dbReference type="RuleBase" id="RU363096"/>
    </source>
</evidence>
<evidence type="ECO:0000256" key="3">
    <source>
        <dbReference type="ARBA" id="ARBA00022528"/>
    </source>
</evidence>
<dbReference type="Proteomes" id="UP000006727">
    <property type="component" value="Chromosome 8"/>
</dbReference>
<dbReference type="Pfam" id="PF01643">
    <property type="entry name" value="Acyl-ACP_TE"/>
    <property type="match status" value="1"/>
</dbReference>
<evidence type="ECO:0000313" key="9">
    <source>
        <dbReference type="EMBL" id="PNR49335.1"/>
    </source>
</evidence>
<dbReference type="PaxDb" id="3218-PP1S8_71V6.1"/>
<evidence type="ECO:0000259" key="8">
    <source>
        <dbReference type="Pfam" id="PF01643"/>
    </source>
</evidence>
<dbReference type="InterPro" id="IPR002864">
    <property type="entry name" value="Acyl-ACP_thioesterase_NHD"/>
</dbReference>
<evidence type="ECO:0000256" key="5">
    <source>
        <dbReference type="ARBA" id="ARBA00022946"/>
    </source>
</evidence>
<dbReference type="Gene3D" id="3.10.129.10">
    <property type="entry name" value="Hotdog Thioesterase"/>
    <property type="match status" value="1"/>
</dbReference>
<dbReference type="PANTHER" id="PTHR31727">
    <property type="entry name" value="OLEOYL-ACYL CARRIER PROTEIN THIOESTERASE 1, CHLOROPLASTIC"/>
    <property type="match status" value="1"/>
</dbReference>
<accession>A0A2K1K6C9</accession>
<evidence type="ECO:0000313" key="11">
    <source>
        <dbReference type="Proteomes" id="UP000006727"/>
    </source>
</evidence>
<dbReference type="SUPFAM" id="SSF54637">
    <property type="entry name" value="Thioesterase/thiol ester dehydrase-isomerase"/>
    <property type="match status" value="1"/>
</dbReference>
<dbReference type="STRING" id="3218.A0A2K1K6C9"/>
<dbReference type="GO" id="GO:0006633">
    <property type="term" value="P:fatty acid biosynthetic process"/>
    <property type="evidence" value="ECO:0007669"/>
    <property type="project" value="UniProtKB-KW"/>
</dbReference>
<dbReference type="InParanoid" id="A0A2K1K6C9"/>
<keyword evidence="6" id="KW-0276">Fatty acid metabolism</keyword>
<feature type="region of interest" description="Disordered" evidence="7">
    <location>
        <begin position="69"/>
        <end position="100"/>
    </location>
</feature>
<feature type="domain" description="Acyl-ACP thioesterase N-terminal hotdog" evidence="8">
    <location>
        <begin position="129"/>
        <end position="230"/>
    </location>
</feature>
<keyword evidence="4 6" id="KW-0934">Plastid</keyword>
<reference evidence="10" key="3">
    <citation type="submission" date="2020-12" db="UniProtKB">
        <authorList>
            <consortium name="EnsemblPlants"/>
        </authorList>
    </citation>
    <scope>IDENTIFICATION</scope>
</reference>
<evidence type="ECO:0000256" key="1">
    <source>
        <dbReference type="ARBA" id="ARBA00004229"/>
    </source>
</evidence>
<dbReference type="InterPro" id="IPR045023">
    <property type="entry name" value="FATA/B"/>
</dbReference>
<dbReference type="EnsemblPlants" id="Pp3c8_6540V3.1">
    <property type="protein sequence ID" value="Pp3c8_6540V3.1"/>
    <property type="gene ID" value="Pp3c8_6540"/>
</dbReference>
<keyword evidence="6" id="KW-0378">Hydrolase</keyword>
<reference evidence="9 11" key="2">
    <citation type="journal article" date="2018" name="Plant J.">
        <title>The Physcomitrella patens chromosome-scale assembly reveals moss genome structure and evolution.</title>
        <authorList>
            <person name="Lang D."/>
            <person name="Ullrich K.K."/>
            <person name="Murat F."/>
            <person name="Fuchs J."/>
            <person name="Jenkins J."/>
            <person name="Haas F.B."/>
            <person name="Piednoel M."/>
            <person name="Gundlach H."/>
            <person name="Van Bel M."/>
            <person name="Meyberg R."/>
            <person name="Vives C."/>
            <person name="Morata J."/>
            <person name="Symeonidi A."/>
            <person name="Hiss M."/>
            <person name="Muchero W."/>
            <person name="Kamisugi Y."/>
            <person name="Saleh O."/>
            <person name="Blanc G."/>
            <person name="Decker E.L."/>
            <person name="van Gessel N."/>
            <person name="Grimwood J."/>
            <person name="Hayes R.D."/>
            <person name="Graham S.W."/>
            <person name="Gunter L.E."/>
            <person name="McDaniel S.F."/>
            <person name="Hoernstein S.N.W."/>
            <person name="Larsson A."/>
            <person name="Li F.W."/>
            <person name="Perroud P.F."/>
            <person name="Phillips J."/>
            <person name="Ranjan P."/>
            <person name="Rokshar D.S."/>
            <person name="Rothfels C.J."/>
            <person name="Schneider L."/>
            <person name="Shu S."/>
            <person name="Stevenson D.W."/>
            <person name="Thummler F."/>
            <person name="Tillich M."/>
            <person name="Villarreal Aguilar J.C."/>
            <person name="Widiez T."/>
            <person name="Wong G.K."/>
            <person name="Wymore A."/>
            <person name="Zhang Y."/>
            <person name="Zimmer A.D."/>
            <person name="Quatrano R.S."/>
            <person name="Mayer K.F.X."/>
            <person name="Goodstein D."/>
            <person name="Casacuberta J.M."/>
            <person name="Vandepoele K."/>
            <person name="Reski R."/>
            <person name="Cuming A.C."/>
            <person name="Tuskan G.A."/>
            <person name="Maumus F."/>
            <person name="Salse J."/>
            <person name="Schmutz J."/>
            <person name="Rensing S.A."/>
        </authorList>
    </citation>
    <scope>NUCLEOTIDE SEQUENCE [LARGE SCALE GENOMIC DNA]</scope>
    <source>
        <strain evidence="10 11">cv. Gransden 2004</strain>
    </source>
</reference>
<keyword evidence="6" id="KW-0444">Lipid biosynthesis</keyword>
<proteinExistence type="inferred from homology"/>
<organism evidence="9">
    <name type="scientific">Physcomitrium patens</name>
    <name type="common">Spreading-leaved earth moss</name>
    <name type="synonym">Physcomitrella patens</name>
    <dbReference type="NCBI Taxonomy" id="3218"/>
    <lineage>
        <taxon>Eukaryota</taxon>
        <taxon>Viridiplantae</taxon>
        <taxon>Streptophyta</taxon>
        <taxon>Embryophyta</taxon>
        <taxon>Bryophyta</taxon>
        <taxon>Bryophytina</taxon>
        <taxon>Bryopsida</taxon>
        <taxon>Funariidae</taxon>
        <taxon>Funariales</taxon>
        <taxon>Funariaceae</taxon>
        <taxon>Physcomitrium</taxon>
    </lineage>
</organism>
<feature type="compositionally biased region" description="Polar residues" evidence="7">
    <location>
        <begin position="69"/>
        <end position="82"/>
    </location>
</feature>
<dbReference type="GO" id="GO:0016297">
    <property type="term" value="F:fatty acyl-[ACP] hydrolase activity"/>
    <property type="evidence" value="ECO:0007669"/>
    <property type="project" value="InterPro"/>
</dbReference>
<dbReference type="GO" id="GO:0009507">
    <property type="term" value="C:chloroplast"/>
    <property type="evidence" value="ECO:0007669"/>
    <property type="project" value="UniProtKB-SubCell"/>
</dbReference>
<evidence type="ECO:0000256" key="2">
    <source>
        <dbReference type="ARBA" id="ARBA00006500"/>
    </source>
</evidence>
<dbReference type="PANTHER" id="PTHR31727:SF18">
    <property type="entry name" value="ACYL-[ACYL-CARRIER-PROTEIN] HYDROLASE"/>
    <property type="match status" value="1"/>
</dbReference>
<protein>
    <recommendedName>
        <fullName evidence="6">Acyl-[acyl-carrier-protein] hydrolase</fullName>
        <ecNumber evidence="6">3.1.2.-</ecNumber>
    </recommendedName>
</protein>
<comment type="subcellular location">
    <subcellularLocation>
        <location evidence="1 6">Plastid</location>
        <location evidence="1 6">Chloroplast</location>
    </subcellularLocation>
</comment>
<evidence type="ECO:0000256" key="4">
    <source>
        <dbReference type="ARBA" id="ARBA00022640"/>
    </source>
</evidence>
<dbReference type="EC" id="3.1.2.-" evidence="6"/>
<sequence length="232" mass="26121">MDHLLTMGNLTRAPQLRQSSSPVLASLYGPVLVPLRRKLSIPNLSMRRNLRWVHIVEVGAILNHRTPSSKAQITNVGTTSNHPADHADEEDPSSLSSSENDFSSADVKQVVPELHHELRLGEFVDKYRKHYRQKFPIRVYEAGADKEVSISTIFRFFQEVVLCQIILEGIAGDMFGGIGATRATNHLVLIWAVAKTHVEVEQFPKCTWCMMHSTTRRLCKRPAEVEEELGQG</sequence>
<name>A0A2K1K6C9_PHYPA</name>
<evidence type="ECO:0000313" key="10">
    <source>
        <dbReference type="EnsemblPlants" id="Pp3c8_6540V3.1"/>
    </source>
</evidence>
<dbReference type="InterPro" id="IPR029069">
    <property type="entry name" value="HotDog_dom_sf"/>
</dbReference>
<dbReference type="EMBL" id="ABEU02000008">
    <property type="protein sequence ID" value="PNR49335.1"/>
    <property type="molecule type" value="Genomic_DNA"/>
</dbReference>